<dbReference type="Proteomes" id="UP000253318">
    <property type="component" value="Unassembled WGS sequence"/>
</dbReference>
<dbReference type="InterPro" id="IPR053521">
    <property type="entry name" value="McjB-like"/>
</dbReference>
<feature type="domain" description="Microcin J25-processing protein McjB C-terminal" evidence="1">
    <location>
        <begin position="24"/>
        <end position="132"/>
    </location>
</feature>
<dbReference type="InterPro" id="IPR032708">
    <property type="entry name" value="McjB_C"/>
</dbReference>
<evidence type="ECO:0000313" key="2">
    <source>
        <dbReference type="EMBL" id="RCV59040.1"/>
    </source>
</evidence>
<organism evidence="2 3">
    <name type="scientific">Marinitenerispora sediminis</name>
    <dbReference type="NCBI Taxonomy" id="1931232"/>
    <lineage>
        <taxon>Bacteria</taxon>
        <taxon>Bacillati</taxon>
        <taxon>Actinomycetota</taxon>
        <taxon>Actinomycetes</taxon>
        <taxon>Streptosporangiales</taxon>
        <taxon>Nocardiopsidaceae</taxon>
        <taxon>Marinitenerispora</taxon>
    </lineage>
</organism>
<comment type="caution">
    <text evidence="2">The sequence shown here is derived from an EMBL/GenBank/DDBJ whole genome shotgun (WGS) entry which is preliminary data.</text>
</comment>
<dbReference type="Pfam" id="PF13471">
    <property type="entry name" value="Transglut_core3"/>
    <property type="match status" value="1"/>
</dbReference>
<sequence length="137" mass="15225">MSVPCAMPGRQHLPFGRRLRGHIAVGMAHLLATLPPRRIRSVLRLLRRGSRPATAAQARHARDTVVAVSLFCAGEGCVQRSLATVLLCRMRGVWPTWCLGVRTEPFRAHAWVEVDGEPIGEQQRAGYYRPLITVPEP</sequence>
<protein>
    <submittedName>
        <fullName evidence="2">Lasso peptide biosynthesis B2 protein</fullName>
    </submittedName>
</protein>
<dbReference type="NCBIfam" id="NF033537">
    <property type="entry name" value="lasso_biosyn_B2"/>
    <property type="match status" value="1"/>
</dbReference>
<evidence type="ECO:0000313" key="3">
    <source>
        <dbReference type="Proteomes" id="UP000253318"/>
    </source>
</evidence>
<dbReference type="EMBL" id="QEIN01000073">
    <property type="protein sequence ID" value="RCV59040.1"/>
    <property type="molecule type" value="Genomic_DNA"/>
</dbReference>
<gene>
    <name evidence="2" type="ORF">DEF24_11270</name>
</gene>
<reference evidence="2 3" key="1">
    <citation type="submission" date="2018-04" db="EMBL/GenBank/DDBJ databases">
        <title>Novel actinobacteria from marine sediment.</title>
        <authorList>
            <person name="Ng Z.Y."/>
            <person name="Tan G.Y.A."/>
        </authorList>
    </citation>
    <scope>NUCLEOTIDE SEQUENCE [LARGE SCALE GENOMIC DNA]</scope>
    <source>
        <strain evidence="2 3">TPS81</strain>
    </source>
</reference>
<proteinExistence type="predicted"/>
<dbReference type="OrthoDB" id="583768at2"/>
<keyword evidence="3" id="KW-1185">Reference proteome</keyword>
<dbReference type="AlphaFoldDB" id="A0A368T5X0"/>
<name>A0A368T5X0_9ACTN</name>
<accession>A0A368T5X0</accession>
<evidence type="ECO:0000259" key="1">
    <source>
        <dbReference type="Pfam" id="PF13471"/>
    </source>
</evidence>
<dbReference type="RefSeq" id="WP_114398187.1">
    <property type="nucleotide sequence ID" value="NZ_QEIM01000062.1"/>
</dbReference>